<accession>A0A834BM85</accession>
<name>A0A834BM85_ORYME</name>
<comment type="caution">
    <text evidence="2">The sequence shown here is derived from an EMBL/GenBank/DDBJ whole genome shotgun (WGS) entry which is preliminary data.</text>
</comment>
<evidence type="ECO:0008006" key="4">
    <source>
        <dbReference type="Google" id="ProtNLM"/>
    </source>
</evidence>
<dbReference type="Proteomes" id="UP000646548">
    <property type="component" value="Unassembled WGS sequence"/>
</dbReference>
<evidence type="ECO:0000256" key="1">
    <source>
        <dbReference type="SAM" id="MobiDB-lite"/>
    </source>
</evidence>
<evidence type="ECO:0000313" key="3">
    <source>
        <dbReference type="Proteomes" id="UP000646548"/>
    </source>
</evidence>
<feature type="compositionally biased region" description="Basic and acidic residues" evidence="1">
    <location>
        <begin position="45"/>
        <end position="58"/>
    </location>
</feature>
<gene>
    <name evidence="2" type="ORF">FQA47_008932</name>
</gene>
<sequence length="58" mass="6567">MPVLSMDSSSPEFLLTEDSLSSTSGMEKESEPRKTVQKVTKRREKNRDAARKKPQEAN</sequence>
<protein>
    <recommendedName>
        <fullName evidence="4">BZIP domain-containing protein</fullName>
    </recommendedName>
</protein>
<reference evidence="2" key="1">
    <citation type="journal article" name="BMC Genomics">
        <title>Long-read sequencing and de novo genome assembly of marine medaka (Oryzias melastigma).</title>
        <authorList>
            <person name="Liang P."/>
            <person name="Saqib H.S.A."/>
            <person name="Ni X."/>
            <person name="Shen Y."/>
        </authorList>
    </citation>
    <scope>NUCLEOTIDE SEQUENCE</scope>
    <source>
        <strain evidence="2">Bigg-433</strain>
    </source>
</reference>
<proteinExistence type="predicted"/>
<feature type="compositionally biased region" description="Polar residues" evidence="1">
    <location>
        <begin position="1"/>
        <end position="11"/>
    </location>
</feature>
<feature type="region of interest" description="Disordered" evidence="1">
    <location>
        <begin position="1"/>
        <end position="58"/>
    </location>
</feature>
<evidence type="ECO:0000313" key="2">
    <source>
        <dbReference type="EMBL" id="KAF6715948.1"/>
    </source>
</evidence>
<dbReference type="EMBL" id="WKFB01001022">
    <property type="protein sequence ID" value="KAF6715948.1"/>
    <property type="molecule type" value="Genomic_DNA"/>
</dbReference>
<dbReference type="AlphaFoldDB" id="A0A834BM85"/>
<organism evidence="2 3">
    <name type="scientific">Oryzias melastigma</name>
    <name type="common">Marine medaka</name>
    <dbReference type="NCBI Taxonomy" id="30732"/>
    <lineage>
        <taxon>Eukaryota</taxon>
        <taxon>Metazoa</taxon>
        <taxon>Chordata</taxon>
        <taxon>Craniata</taxon>
        <taxon>Vertebrata</taxon>
        <taxon>Euteleostomi</taxon>
        <taxon>Actinopterygii</taxon>
        <taxon>Neopterygii</taxon>
        <taxon>Teleostei</taxon>
        <taxon>Neoteleostei</taxon>
        <taxon>Acanthomorphata</taxon>
        <taxon>Ovalentaria</taxon>
        <taxon>Atherinomorphae</taxon>
        <taxon>Beloniformes</taxon>
        <taxon>Adrianichthyidae</taxon>
        <taxon>Oryziinae</taxon>
        <taxon>Oryzias</taxon>
    </lineage>
</organism>
<feature type="compositionally biased region" description="Basic residues" evidence="1">
    <location>
        <begin position="35"/>
        <end position="44"/>
    </location>
</feature>